<dbReference type="Pfam" id="PF01381">
    <property type="entry name" value="HTH_3"/>
    <property type="match status" value="1"/>
</dbReference>
<dbReference type="InterPro" id="IPR001387">
    <property type="entry name" value="Cro/C1-type_HTH"/>
</dbReference>
<proteinExistence type="predicted"/>
<dbReference type="RefSeq" id="WP_307492565.1">
    <property type="nucleotide sequence ID" value="NZ_JAUSVB010000003.1"/>
</dbReference>
<organism evidence="2 3">
    <name type="scientific">Cellulomonas humilata</name>
    <dbReference type="NCBI Taxonomy" id="144055"/>
    <lineage>
        <taxon>Bacteria</taxon>
        <taxon>Bacillati</taxon>
        <taxon>Actinomycetota</taxon>
        <taxon>Actinomycetes</taxon>
        <taxon>Micrococcales</taxon>
        <taxon>Cellulomonadaceae</taxon>
        <taxon>Cellulomonas</taxon>
    </lineage>
</organism>
<dbReference type="SUPFAM" id="SSF47413">
    <property type="entry name" value="lambda repressor-like DNA-binding domains"/>
    <property type="match status" value="1"/>
</dbReference>
<dbReference type="CDD" id="cd00093">
    <property type="entry name" value="HTH_XRE"/>
    <property type="match status" value="1"/>
</dbReference>
<dbReference type="Proteomes" id="UP001239626">
    <property type="component" value="Unassembled WGS sequence"/>
</dbReference>
<accession>A0ABU0EGA8</accession>
<gene>
    <name evidence="2" type="ORF">J2X26_002412</name>
</gene>
<dbReference type="PROSITE" id="PS50943">
    <property type="entry name" value="HTH_CROC1"/>
    <property type="match status" value="1"/>
</dbReference>
<dbReference type="InterPro" id="IPR010982">
    <property type="entry name" value="Lambda_DNA-bd_dom_sf"/>
</dbReference>
<keyword evidence="3" id="KW-1185">Reference proteome</keyword>
<comment type="caution">
    <text evidence="2">The sequence shown here is derived from an EMBL/GenBank/DDBJ whole genome shotgun (WGS) entry which is preliminary data.</text>
</comment>
<evidence type="ECO:0000313" key="2">
    <source>
        <dbReference type="EMBL" id="MDQ0374091.1"/>
    </source>
</evidence>
<evidence type="ECO:0000313" key="3">
    <source>
        <dbReference type="Proteomes" id="UP001239626"/>
    </source>
</evidence>
<dbReference type="EMBL" id="JAUSVB010000003">
    <property type="protein sequence ID" value="MDQ0374091.1"/>
    <property type="molecule type" value="Genomic_DNA"/>
</dbReference>
<protein>
    <submittedName>
        <fullName evidence="2">Transcriptional regulator with XRE-family HTH domain</fullName>
    </submittedName>
</protein>
<dbReference type="Gene3D" id="1.10.260.40">
    <property type="entry name" value="lambda repressor-like DNA-binding domains"/>
    <property type="match status" value="1"/>
</dbReference>
<name>A0ABU0EGA8_9CELL</name>
<reference evidence="2 3" key="1">
    <citation type="submission" date="2023-07" db="EMBL/GenBank/DDBJ databases">
        <title>Sorghum-associated microbial communities from plants grown in Nebraska, USA.</title>
        <authorList>
            <person name="Schachtman D."/>
        </authorList>
    </citation>
    <scope>NUCLEOTIDE SEQUENCE [LARGE SCALE GENOMIC DNA]</scope>
    <source>
        <strain evidence="2 3">BE332</strain>
    </source>
</reference>
<feature type="domain" description="HTH cro/C1-type" evidence="1">
    <location>
        <begin position="24"/>
        <end position="78"/>
    </location>
</feature>
<sequence>MTPHLTHLEHRTEPLLRRLVGSILREQRERQRRTLRDVAEDARVSVAYLSEVERGRKEASSEVLAAVCRALGLRLVDLVGTAHAQLALAEGRLVVDLTAPAPADPATSGRHELASVTTLTTQAETPSPTGEVGTALLLAA</sequence>
<dbReference type="SMART" id="SM00530">
    <property type="entry name" value="HTH_XRE"/>
    <property type="match status" value="1"/>
</dbReference>
<evidence type="ECO:0000259" key="1">
    <source>
        <dbReference type="PROSITE" id="PS50943"/>
    </source>
</evidence>